<dbReference type="KEGG" id="bte:BTH_I2110"/>
<dbReference type="AlphaFoldDB" id="Q2SWR6"/>
<gene>
    <name evidence="2" type="ordered locus">BTH_I2110</name>
</gene>
<evidence type="ECO:0000256" key="1">
    <source>
        <dbReference type="SAM" id="MobiDB-lite"/>
    </source>
</evidence>
<feature type="compositionally biased region" description="Basic and acidic residues" evidence="1">
    <location>
        <begin position="1"/>
        <end position="13"/>
    </location>
</feature>
<name>Q2SWR6_BURTA</name>
<evidence type="ECO:0000313" key="3">
    <source>
        <dbReference type="Proteomes" id="UP000001930"/>
    </source>
</evidence>
<sequence length="32" mass="3330">MIEQPRVGRREKQVGTARAAPFAGACDGGDGQ</sequence>
<organism evidence="2 3">
    <name type="scientific">Burkholderia thailandensis (strain ATCC 700388 / DSM 13276 / CCUG 48851 / CIP 106301 / E264)</name>
    <dbReference type="NCBI Taxonomy" id="271848"/>
    <lineage>
        <taxon>Bacteria</taxon>
        <taxon>Pseudomonadati</taxon>
        <taxon>Pseudomonadota</taxon>
        <taxon>Betaproteobacteria</taxon>
        <taxon>Burkholderiales</taxon>
        <taxon>Burkholderiaceae</taxon>
        <taxon>Burkholderia</taxon>
        <taxon>pseudomallei group</taxon>
    </lineage>
</organism>
<dbReference type="EMBL" id="CP000086">
    <property type="protein sequence ID" value="ABC38526.1"/>
    <property type="molecule type" value="Genomic_DNA"/>
</dbReference>
<feature type="region of interest" description="Disordered" evidence="1">
    <location>
        <begin position="1"/>
        <end position="32"/>
    </location>
</feature>
<reference evidence="2 3" key="1">
    <citation type="journal article" date="2005" name="BMC Genomics">
        <title>Bacterial genome adaptation to niches: divergence of the potential virulence genes in three Burkholderia species of different survival strategies.</title>
        <authorList>
            <person name="Kim H.S."/>
            <person name="Schell M.A."/>
            <person name="Yu Y."/>
            <person name="Ulrich R.L."/>
            <person name="Sarria S.H."/>
            <person name="Nierman W.C."/>
            <person name="DeShazer D."/>
        </authorList>
    </citation>
    <scope>NUCLEOTIDE SEQUENCE [LARGE SCALE GENOMIC DNA]</scope>
    <source>
        <strain evidence="3">ATCC 700388 / DSM 13276 / CCUG 48851 / CIP 106301 / E264</strain>
    </source>
</reference>
<dbReference type="HOGENOM" id="CLU_3388559_0_0_4"/>
<protein>
    <submittedName>
        <fullName evidence="2">Uncharacterized protein</fullName>
    </submittedName>
</protein>
<evidence type="ECO:0000313" key="2">
    <source>
        <dbReference type="EMBL" id="ABC38526.1"/>
    </source>
</evidence>
<accession>Q2SWR6</accession>
<keyword evidence="3" id="KW-1185">Reference proteome</keyword>
<dbReference type="Proteomes" id="UP000001930">
    <property type="component" value="Chromosome I"/>
</dbReference>
<proteinExistence type="predicted"/>